<keyword evidence="9" id="KW-1185">Reference proteome</keyword>
<gene>
    <name evidence="8" type="ORF">O1D97_12675</name>
</gene>
<evidence type="ECO:0000256" key="6">
    <source>
        <dbReference type="ARBA" id="ARBA00023012"/>
    </source>
</evidence>
<dbReference type="InterPro" id="IPR050351">
    <property type="entry name" value="BphY/WalK/GraS-like"/>
</dbReference>
<dbReference type="EMBL" id="JAPUBN010000017">
    <property type="protein sequence ID" value="MCZ2722440.1"/>
    <property type="molecule type" value="Genomic_DNA"/>
</dbReference>
<dbReference type="InterPro" id="IPR036890">
    <property type="entry name" value="HATPase_C_sf"/>
</dbReference>
<dbReference type="CDD" id="cd00075">
    <property type="entry name" value="HATPase"/>
    <property type="match status" value="1"/>
</dbReference>
<evidence type="ECO:0000256" key="4">
    <source>
        <dbReference type="ARBA" id="ARBA00022679"/>
    </source>
</evidence>
<evidence type="ECO:0000256" key="1">
    <source>
        <dbReference type="ARBA" id="ARBA00000085"/>
    </source>
</evidence>
<organism evidence="8 9">
    <name type="scientific">Marinomonas phaeophyticola</name>
    <dbReference type="NCBI Taxonomy" id="3004091"/>
    <lineage>
        <taxon>Bacteria</taxon>
        <taxon>Pseudomonadati</taxon>
        <taxon>Pseudomonadota</taxon>
        <taxon>Gammaproteobacteria</taxon>
        <taxon>Oceanospirillales</taxon>
        <taxon>Oceanospirillaceae</taxon>
        <taxon>Marinomonas</taxon>
    </lineage>
</organism>
<dbReference type="EC" id="2.7.13.3" evidence="2"/>
<dbReference type="PANTHER" id="PTHR45453:SF1">
    <property type="entry name" value="PHOSPHATE REGULON SENSOR PROTEIN PHOR"/>
    <property type="match status" value="1"/>
</dbReference>
<dbReference type="SUPFAM" id="SSF55874">
    <property type="entry name" value="ATPase domain of HSP90 chaperone/DNA topoisomerase II/histidine kinase"/>
    <property type="match status" value="1"/>
</dbReference>
<evidence type="ECO:0000313" key="8">
    <source>
        <dbReference type="EMBL" id="MCZ2722440.1"/>
    </source>
</evidence>
<dbReference type="PANTHER" id="PTHR45453">
    <property type="entry name" value="PHOSPHATE REGULON SENSOR PROTEIN PHOR"/>
    <property type="match status" value="1"/>
</dbReference>
<evidence type="ECO:0000256" key="2">
    <source>
        <dbReference type="ARBA" id="ARBA00012438"/>
    </source>
</evidence>
<protein>
    <recommendedName>
        <fullName evidence="2">histidine kinase</fullName>
        <ecNumber evidence="2">2.7.13.3</ecNumber>
    </recommendedName>
</protein>
<dbReference type="Gene3D" id="3.30.565.10">
    <property type="entry name" value="Histidine kinase-like ATPase, C-terminal domain"/>
    <property type="match status" value="1"/>
</dbReference>
<evidence type="ECO:0000256" key="5">
    <source>
        <dbReference type="ARBA" id="ARBA00022777"/>
    </source>
</evidence>
<keyword evidence="5 8" id="KW-0418">Kinase</keyword>
<proteinExistence type="predicted"/>
<reference evidence="8" key="1">
    <citation type="submission" date="2022-12" db="EMBL/GenBank/DDBJ databases">
        <title>Marinomonas 15G1-11 sp. nov, isolated from marine algae.</title>
        <authorList>
            <person name="Butt M."/>
            <person name="Choi D.G."/>
            <person name="Kim J.M."/>
            <person name="Lee J.K."/>
            <person name="Baek J.H."/>
            <person name="Jeon C.O."/>
        </authorList>
    </citation>
    <scope>NUCLEOTIDE SEQUENCE</scope>
    <source>
        <strain evidence="8">15G1-11</strain>
    </source>
</reference>
<evidence type="ECO:0000259" key="7">
    <source>
        <dbReference type="PROSITE" id="PS50109"/>
    </source>
</evidence>
<dbReference type="Proteomes" id="UP001149719">
    <property type="component" value="Unassembled WGS sequence"/>
</dbReference>
<accession>A0ABT4JVM6</accession>
<name>A0ABT4JVM6_9GAMM</name>
<evidence type="ECO:0000313" key="9">
    <source>
        <dbReference type="Proteomes" id="UP001149719"/>
    </source>
</evidence>
<keyword evidence="6" id="KW-0902">Two-component regulatory system</keyword>
<comment type="catalytic activity">
    <reaction evidence="1">
        <text>ATP + protein L-histidine = ADP + protein N-phospho-L-histidine.</text>
        <dbReference type="EC" id="2.7.13.3"/>
    </reaction>
</comment>
<sequence>MGIPDSEKQSVFDRFYRVSNNLQSGSGLGLSISKEVADHHGAQLMLKNNHPNGLLVEVVFLTLVDASL</sequence>
<dbReference type="InterPro" id="IPR004358">
    <property type="entry name" value="Sig_transdc_His_kin-like_C"/>
</dbReference>
<dbReference type="InterPro" id="IPR005467">
    <property type="entry name" value="His_kinase_dom"/>
</dbReference>
<keyword evidence="4" id="KW-0808">Transferase</keyword>
<feature type="domain" description="Histidine kinase" evidence="7">
    <location>
        <begin position="1"/>
        <end position="64"/>
    </location>
</feature>
<dbReference type="GO" id="GO:0016301">
    <property type="term" value="F:kinase activity"/>
    <property type="evidence" value="ECO:0007669"/>
    <property type="project" value="UniProtKB-KW"/>
</dbReference>
<keyword evidence="3" id="KW-0597">Phosphoprotein</keyword>
<dbReference type="PRINTS" id="PR00344">
    <property type="entry name" value="BCTRLSENSOR"/>
</dbReference>
<evidence type="ECO:0000256" key="3">
    <source>
        <dbReference type="ARBA" id="ARBA00022553"/>
    </source>
</evidence>
<dbReference type="InterPro" id="IPR003594">
    <property type="entry name" value="HATPase_dom"/>
</dbReference>
<dbReference type="Pfam" id="PF02518">
    <property type="entry name" value="HATPase_c"/>
    <property type="match status" value="1"/>
</dbReference>
<dbReference type="PROSITE" id="PS50109">
    <property type="entry name" value="HIS_KIN"/>
    <property type="match status" value="1"/>
</dbReference>
<comment type="caution">
    <text evidence="8">The sequence shown here is derived from an EMBL/GenBank/DDBJ whole genome shotgun (WGS) entry which is preliminary data.</text>
</comment>
<dbReference type="RefSeq" id="WP_269126069.1">
    <property type="nucleotide sequence ID" value="NZ_JAPUBN010000017.1"/>
</dbReference>